<organism evidence="3 4">
    <name type="scientific">Bradyrhizobium lablabi</name>
    <dbReference type="NCBI Taxonomy" id="722472"/>
    <lineage>
        <taxon>Bacteria</taxon>
        <taxon>Pseudomonadati</taxon>
        <taxon>Pseudomonadota</taxon>
        <taxon>Alphaproteobacteria</taxon>
        <taxon>Hyphomicrobiales</taxon>
        <taxon>Nitrobacteraceae</taxon>
        <taxon>Bradyrhizobium</taxon>
    </lineage>
</organism>
<keyword evidence="1" id="KW-0812">Transmembrane</keyword>
<evidence type="ECO:0000256" key="1">
    <source>
        <dbReference type="SAM" id="Phobius"/>
    </source>
</evidence>
<dbReference type="EMBL" id="FNTI01000002">
    <property type="protein sequence ID" value="SEE79331.1"/>
    <property type="molecule type" value="Genomic_DNA"/>
</dbReference>
<keyword evidence="1" id="KW-0472">Membrane</keyword>
<keyword evidence="1" id="KW-1133">Transmembrane helix</keyword>
<sequence length="43" mass="4414">MRKPDPVEIVAVTIPVLIEAVCVTVFIGCAALAVIILATPVPA</sequence>
<evidence type="ECO:0000313" key="2">
    <source>
        <dbReference type="EMBL" id="SEE52541.1"/>
    </source>
</evidence>
<dbReference type="EMBL" id="FNTI01000001">
    <property type="protein sequence ID" value="SEE52541.1"/>
    <property type="molecule type" value="Genomic_DNA"/>
</dbReference>
<protein>
    <submittedName>
        <fullName evidence="3">Uncharacterized protein</fullName>
    </submittedName>
</protein>
<accession>A0A1H5LSG0</accession>
<dbReference type="RefSeq" id="WP_283808279.1">
    <property type="nucleotide sequence ID" value="NZ_FNTI01000001.1"/>
</dbReference>
<gene>
    <name evidence="2" type="ORF">SAMN05444171_7855</name>
    <name evidence="3" type="ORF">SAMN05444171_8083</name>
</gene>
<name>A0A1H5LSG0_9BRAD</name>
<dbReference type="Proteomes" id="UP000183208">
    <property type="component" value="Unassembled WGS sequence"/>
</dbReference>
<evidence type="ECO:0000313" key="4">
    <source>
        <dbReference type="Proteomes" id="UP000183208"/>
    </source>
</evidence>
<evidence type="ECO:0000313" key="3">
    <source>
        <dbReference type="EMBL" id="SEE79331.1"/>
    </source>
</evidence>
<reference evidence="3 4" key="1">
    <citation type="submission" date="2016-10" db="EMBL/GenBank/DDBJ databases">
        <authorList>
            <person name="de Groot N.N."/>
        </authorList>
    </citation>
    <scope>NUCLEOTIDE SEQUENCE [LARGE SCALE GENOMIC DNA]</scope>
    <source>
        <strain evidence="3 4">GAS522</strain>
    </source>
</reference>
<feature type="transmembrane region" description="Helical" evidence="1">
    <location>
        <begin position="12"/>
        <end position="38"/>
    </location>
</feature>
<dbReference type="AlphaFoldDB" id="A0A1H5LSG0"/>
<proteinExistence type="predicted"/>